<protein>
    <submittedName>
        <fullName evidence="1">Uncharacterized protein</fullName>
    </submittedName>
</protein>
<dbReference type="Proteomes" id="UP000825015">
    <property type="component" value="Chromosome"/>
</dbReference>
<evidence type="ECO:0000313" key="2">
    <source>
        <dbReference type="Proteomes" id="UP000825015"/>
    </source>
</evidence>
<gene>
    <name evidence="1" type="ORF">MarbSA_00720</name>
</gene>
<keyword evidence="2" id="KW-1185">Reference proteome</keyword>
<accession>A0ACA8R0W8</accession>
<name>A0ACA8R0W8_METAZ</name>
<evidence type="ECO:0000313" key="1">
    <source>
        <dbReference type="EMBL" id="BBL61032.1"/>
    </source>
</evidence>
<dbReference type="EMBL" id="AP019779">
    <property type="protein sequence ID" value="BBL61032.1"/>
    <property type="molecule type" value="Genomic_DNA"/>
</dbReference>
<organism evidence="1 2">
    <name type="scientific">Methanobrevibacter arboriphilus</name>
    <dbReference type="NCBI Taxonomy" id="39441"/>
    <lineage>
        <taxon>Archaea</taxon>
        <taxon>Methanobacteriati</taxon>
        <taxon>Methanobacteriota</taxon>
        <taxon>Methanomada group</taxon>
        <taxon>Methanobacteria</taxon>
        <taxon>Methanobacteriales</taxon>
        <taxon>Methanobacteriaceae</taxon>
        <taxon>Methanobrevibacter</taxon>
    </lineage>
</organism>
<reference evidence="1" key="1">
    <citation type="submission" date="2019-06" db="EMBL/GenBank/DDBJ databases">
        <title>Complete genome sequence of Methanobrevibacter arboriphilus strain SA.</title>
        <authorList>
            <person name="Asakawa S."/>
        </authorList>
    </citation>
    <scope>NUCLEOTIDE SEQUENCE</scope>
    <source>
        <strain evidence="1">SA</strain>
    </source>
</reference>
<proteinExistence type="predicted"/>
<sequence>MSKSRQKQYKTIFNEIYELNKKTPSELVKEAKSEEKPFMNKDNLPEIKDIDDRTITRYYYDYYNYLKSNELTESTIASKLGTFRAFYNEYNVELPKPVKLNTNSNVLREGDIPTIKDIRKAVNNATNIRNKAIILLMASSGIRSGDIRNFKISDFTKATSYYHNSDSIEDLLDSKYNNNIIPCWEFYPEKTLKQNNFCMTFNTPETSQAIIDYLKKRNSLQEDDYLFISQYKRQIGKHGIINIFNFMNDRFFYKTSEGKRFFHAHSLRKFFKSTAIEHTSDYKRVNIMTGHKLDNIEIAYEQIKENDMRRFYTNLVPYLSIKDTKVHDLKSKDYIRMKKLEEQVEAKDMKQKELEERLAVQEEQNKEIKDLMKKYAVTVERAREFEEREKYTDILFNDKHSSELYMYVIGKRDVDATNIDLLKRLVELTTTNDLKEMKKMSWKKKANEIIEEIKPYKNNSYY</sequence>